<feature type="compositionally biased region" description="Polar residues" evidence="1">
    <location>
        <begin position="519"/>
        <end position="529"/>
    </location>
</feature>
<protein>
    <submittedName>
        <fullName evidence="2">Uncharacterized protein</fullName>
    </submittedName>
</protein>
<dbReference type="Proteomes" id="UP001365542">
    <property type="component" value="Unassembled WGS sequence"/>
</dbReference>
<accession>A0AAV9XCD5</accession>
<feature type="compositionally biased region" description="Basic and acidic residues" evidence="1">
    <location>
        <begin position="108"/>
        <end position="118"/>
    </location>
</feature>
<name>A0AAV9XCD5_9PEZI</name>
<feature type="compositionally biased region" description="Basic and acidic residues" evidence="1">
    <location>
        <begin position="167"/>
        <end position="190"/>
    </location>
</feature>
<proteinExistence type="predicted"/>
<feature type="compositionally biased region" description="Basic and acidic residues" evidence="1">
    <location>
        <begin position="1"/>
        <end position="10"/>
    </location>
</feature>
<evidence type="ECO:0000313" key="2">
    <source>
        <dbReference type="EMBL" id="KAK6537573.1"/>
    </source>
</evidence>
<feature type="region of interest" description="Disordered" evidence="1">
    <location>
        <begin position="503"/>
        <end position="529"/>
    </location>
</feature>
<feature type="region of interest" description="Disordered" evidence="1">
    <location>
        <begin position="331"/>
        <end position="388"/>
    </location>
</feature>
<feature type="compositionally biased region" description="Low complexity" evidence="1">
    <location>
        <begin position="38"/>
        <end position="50"/>
    </location>
</feature>
<feature type="region of interest" description="Disordered" evidence="1">
    <location>
        <begin position="149"/>
        <end position="192"/>
    </location>
</feature>
<dbReference type="EMBL" id="JAVHJO010000009">
    <property type="protein sequence ID" value="KAK6537573.1"/>
    <property type="molecule type" value="Genomic_DNA"/>
</dbReference>
<evidence type="ECO:0000256" key="1">
    <source>
        <dbReference type="SAM" id="MobiDB-lite"/>
    </source>
</evidence>
<keyword evidence="3" id="KW-1185">Reference proteome</keyword>
<feature type="compositionally biased region" description="Basic residues" evidence="1">
    <location>
        <begin position="376"/>
        <end position="386"/>
    </location>
</feature>
<reference evidence="2 3" key="1">
    <citation type="submission" date="2019-10" db="EMBL/GenBank/DDBJ databases">
        <authorList>
            <person name="Palmer J.M."/>
        </authorList>
    </citation>
    <scope>NUCLEOTIDE SEQUENCE [LARGE SCALE GENOMIC DNA]</scope>
    <source>
        <strain evidence="2 3">TWF694</strain>
    </source>
</reference>
<sequence length="867" mass="96670">MAGEKGRDIGDGEPQSKAPSPSDTEEWDFLHSEDNSVESESSLAVAELELGPGRRPLLSSSSELDSVGFLRRLPGSQSASESPTGHFLEAKFPPLKLSPPSDTTYPRDGSEGEPRSSTDEESSIYSSSVEDASERGILGRLTLSEAESGAFSDDEFSPGVHTRSSTHLREKVPSEFRYTDQDDSRKDPKHPVGTKTFRQVLKDFLVRKADPSTEQKFIEGGRIMMAAKRSPFISYGVLKLKQRLSRELLNPESSNNHRGIQNVGRALDTEEGFLEERTFKLQTIYLFLQLLFWREATRRIRRESPVSEPVLESEESSVALYCRPLTGISPGTISSRGASTKNTGTETLGTHQQTPIDKKRKGDQSDENDGDGERQHPRHKRTKKGSIRSLNGQLACPFAKADPNIHLNCLMIGRKDLSGVKEHVRRNHFTKSSTTPSELLAAKTWNAVFDFCNPEWSPRPRPSPYVDNVELSMNLFNWNTPQSQGNSNARDLQAYCRLPSNAHEPVVQSSEKASRNDSDLTATPEDNSNGHALQAQIKSANSTILPSSISRACTSCVPNILNAILTCSEPYAQKCFKSDCNCELSDFGLTPTLGAKIQSLAAPHLSSSTLGDLQQEIRNYPAFFNEEFGLDPTWSSEQLYSAAITNMDPAGRIFDASTGFLMPHFWYQTPSANFGAGIDLQTPEITPLPSDPDSRPNIPPIPFDMPLTPLPESNIPISTSPWIYSVPTIPNIQTSTHPIIDFTQSTTTQTVQIQYAKPSLPKLSEKYTLLVSRRPIDPTSTETQGYKRFYFEDFDDFRKYFELWMTVEFTDPLFSWDYMELYNDFRGARLQSVDDVVDDLEGSFTHYRSTKASLFLVKKDKGKGRAT</sequence>
<dbReference type="AlphaFoldDB" id="A0AAV9XCD5"/>
<organism evidence="2 3">
    <name type="scientific">Orbilia ellipsospora</name>
    <dbReference type="NCBI Taxonomy" id="2528407"/>
    <lineage>
        <taxon>Eukaryota</taxon>
        <taxon>Fungi</taxon>
        <taxon>Dikarya</taxon>
        <taxon>Ascomycota</taxon>
        <taxon>Pezizomycotina</taxon>
        <taxon>Orbiliomycetes</taxon>
        <taxon>Orbiliales</taxon>
        <taxon>Orbiliaceae</taxon>
        <taxon>Orbilia</taxon>
    </lineage>
</organism>
<comment type="caution">
    <text evidence="2">The sequence shown here is derived from an EMBL/GenBank/DDBJ whole genome shotgun (WGS) entry which is preliminary data.</text>
</comment>
<evidence type="ECO:0000313" key="3">
    <source>
        <dbReference type="Proteomes" id="UP001365542"/>
    </source>
</evidence>
<gene>
    <name evidence="2" type="ORF">TWF694_011755</name>
</gene>
<feature type="region of interest" description="Disordered" evidence="1">
    <location>
        <begin position="1"/>
        <end position="131"/>
    </location>
</feature>
<feature type="compositionally biased region" description="Polar residues" evidence="1">
    <location>
        <begin position="331"/>
        <end position="355"/>
    </location>
</feature>